<dbReference type="PROSITE" id="PS50093">
    <property type="entry name" value="PKD"/>
    <property type="match status" value="2"/>
</dbReference>
<reference evidence="2" key="1">
    <citation type="submission" date="2023-06" db="EMBL/GenBank/DDBJ databases">
        <title>Genomic of Agaribacillus aureum.</title>
        <authorList>
            <person name="Wang G."/>
        </authorList>
    </citation>
    <scope>NUCLEOTIDE SEQUENCE</scope>
    <source>
        <strain evidence="2">BMA12</strain>
    </source>
</reference>
<evidence type="ECO:0000259" key="1">
    <source>
        <dbReference type="PROSITE" id="PS50093"/>
    </source>
</evidence>
<dbReference type="InterPro" id="IPR000601">
    <property type="entry name" value="PKD_dom"/>
</dbReference>
<dbReference type="InterPro" id="IPR052918">
    <property type="entry name" value="Motility_Chemotaxis_Reg"/>
</dbReference>
<feature type="domain" description="PKD" evidence="1">
    <location>
        <begin position="773"/>
        <end position="809"/>
    </location>
</feature>
<name>A0ABT8L0L5_9BACT</name>
<accession>A0ABT8L0L5</accession>
<evidence type="ECO:0000313" key="2">
    <source>
        <dbReference type="EMBL" id="MDN5211285.1"/>
    </source>
</evidence>
<dbReference type="Pfam" id="PF06739">
    <property type="entry name" value="SBBP"/>
    <property type="match status" value="1"/>
</dbReference>
<dbReference type="InterPro" id="IPR035986">
    <property type="entry name" value="PKD_dom_sf"/>
</dbReference>
<evidence type="ECO:0000313" key="3">
    <source>
        <dbReference type="Proteomes" id="UP001172083"/>
    </source>
</evidence>
<dbReference type="EMBL" id="JAUJEB010000001">
    <property type="protein sequence ID" value="MDN5211285.1"/>
    <property type="molecule type" value="Genomic_DNA"/>
</dbReference>
<dbReference type="InterPro" id="IPR022409">
    <property type="entry name" value="PKD/Chitinase_dom"/>
</dbReference>
<dbReference type="SMART" id="SM00089">
    <property type="entry name" value="PKD"/>
    <property type="match status" value="2"/>
</dbReference>
<dbReference type="InterPro" id="IPR013783">
    <property type="entry name" value="Ig-like_fold"/>
</dbReference>
<dbReference type="PANTHER" id="PTHR35580">
    <property type="entry name" value="CELL SURFACE GLYCOPROTEIN (S-LAYER PROTEIN)-LIKE PROTEIN"/>
    <property type="match status" value="1"/>
</dbReference>
<dbReference type="Gene3D" id="2.60.40.10">
    <property type="entry name" value="Immunoglobulins"/>
    <property type="match status" value="2"/>
</dbReference>
<dbReference type="PANTHER" id="PTHR35580:SF1">
    <property type="entry name" value="PHYTASE-LIKE DOMAIN-CONTAINING PROTEIN"/>
    <property type="match status" value="1"/>
</dbReference>
<protein>
    <submittedName>
        <fullName evidence="2">PKD domain-containing protein</fullName>
    </submittedName>
</protein>
<dbReference type="Pfam" id="PF13585">
    <property type="entry name" value="CHU_C"/>
    <property type="match status" value="1"/>
</dbReference>
<dbReference type="Proteomes" id="UP001172083">
    <property type="component" value="Unassembled WGS sequence"/>
</dbReference>
<dbReference type="Pfam" id="PF18911">
    <property type="entry name" value="PKD_4"/>
    <property type="match status" value="2"/>
</dbReference>
<dbReference type="InterPro" id="IPR057708">
    <property type="entry name" value="DUF7948"/>
</dbReference>
<keyword evidence="3" id="KW-1185">Reference proteome</keyword>
<dbReference type="SUPFAM" id="SSF49299">
    <property type="entry name" value="PKD domain"/>
    <property type="match status" value="2"/>
</dbReference>
<gene>
    <name evidence="2" type="ORF">QQ020_04460</name>
</gene>
<comment type="caution">
    <text evidence="2">The sequence shown here is derived from an EMBL/GenBank/DDBJ whole genome shotgun (WGS) entry which is preliminary data.</text>
</comment>
<dbReference type="CDD" id="cd00146">
    <property type="entry name" value="PKD"/>
    <property type="match status" value="2"/>
</dbReference>
<dbReference type="InterPro" id="IPR010620">
    <property type="entry name" value="SBBP_repeat"/>
</dbReference>
<proteinExistence type="predicted"/>
<organism evidence="2 3">
    <name type="scientific">Agaribacillus aureus</name>
    <dbReference type="NCBI Taxonomy" id="3051825"/>
    <lineage>
        <taxon>Bacteria</taxon>
        <taxon>Pseudomonadati</taxon>
        <taxon>Bacteroidota</taxon>
        <taxon>Cytophagia</taxon>
        <taxon>Cytophagales</taxon>
        <taxon>Splendidivirgaceae</taxon>
        <taxon>Agaribacillus</taxon>
    </lineage>
</organism>
<dbReference type="Pfam" id="PF25778">
    <property type="entry name" value="DUF7948"/>
    <property type="match status" value="1"/>
</dbReference>
<dbReference type="RefSeq" id="WP_346756620.1">
    <property type="nucleotide sequence ID" value="NZ_JAUJEB010000001.1"/>
</dbReference>
<sequence length="1060" mass="115783">MTDHTGLKFIENKGQWDPSVQFAADIPGGKLHLKKNQLHYTFYDTRVLNRQQHSHLEDGSNHAHNAEEITHEEIPLEHVQVIFNNANTNPGLKIKKPSTEVYNYYLSNDPNTWAPGCKAYEEITYRDLYPGINLRLYTQDNFVKYDLILEKGADPEQITFSYHGLDKIAVKNKQLYCETKINTIIENVPYAYQIDNKGKKKEVSCEFQLKNNEVSFHFPEGYDHKKKLVIDPQLIFSTFSGSVADNWGYTACFDDNGNLYSGGIAFGTGFPTTGHSTFGGGAYDIGILKYDSTGQQLLYATYLGGLSQDTPHSLIVNNHNELLILGTTGSSDYPTSAAAYDGSFNGGTSFNVVDTLKSGSDIVLTKLNQNGELVASTFVGGPGNDGILKMTRIGVYNNALIRNYGDYIRGDVIVDKDDNVYVASSTDADGFPTTSTIQPNYAGGNSDAVIFKMSHDLGNILWSTYLGATADDAAYSIKIDTSNFVYIGGGTNSPNFPSTPGVINENLSGQIDGFVAKIDVDNDSIAYSTFLGTSAYDQVYFIDIDKSKNVYAFGQTKGNYPVTPNAYNNPNSGQFIHKLTNQMDSTIFSTVFGSGTLEPNISPTAFLVNECENIFLSGWGGIVNVGNSLNRGFTNGLPVTKDAIIPNTDGSDFYLMALSANGEELLYATFFGSTNARGDHVDGGTSRFDKRGIIYQSVCSCGGSADSFPVTPGAWSSVNRSSIGNCNNAAFKFDLATLEARLQTNNLIGNDLGVRDGCAPLEIMFLNQSFGGVEFLWNFGDGNTSTQIDSVVNVFEDPGAYFVTLTVRDINTCTVQDVASAIITVHDVNFKISGDVEICGGESTQLSASGGVGYIWTDSNNAFVSDIANPIVAPDSTSVYKVNIIDSNGCTFEDSLTVTVIPQVIADFEVNKLFNCESVPIVSFENKSVNAETFLWDFGDGNTSDEISPVHRYEEFGDYEVALTVSSQGCLHQEKKTFSVSNLFIPNVITLNSDGNNEKFQLLSGEQIAVTIFNRWGKKLFEASDYQNDWPRKDVGSGVYYYEAAFPNGTLCNGWVQVLK</sequence>
<feature type="domain" description="PKD" evidence="1">
    <location>
        <begin position="933"/>
        <end position="967"/>
    </location>
</feature>